<comment type="caution">
    <text evidence="1">The sequence shown here is derived from an EMBL/GenBank/DDBJ whole genome shotgun (WGS) entry which is preliminary data.</text>
</comment>
<keyword evidence="2" id="KW-1185">Reference proteome</keyword>
<accession>A0ACB9DID7</accession>
<protein>
    <submittedName>
        <fullName evidence="1">Uncharacterized protein</fullName>
    </submittedName>
</protein>
<dbReference type="EMBL" id="CM042049">
    <property type="protein sequence ID" value="KAI3746424.1"/>
    <property type="molecule type" value="Genomic_DNA"/>
</dbReference>
<proteinExistence type="predicted"/>
<sequence>MKMNAEDGLHQGGGCWMEKTDGEDHRRRRLGRWIYGFEAIEPAPLVLLRGIVPVWRMGHGGVEMAMDVWPDGDGGSM</sequence>
<reference evidence="1 2" key="2">
    <citation type="journal article" date="2022" name="Mol. Ecol. Resour.">
        <title>The genomes of chicory, endive, great burdock and yacon provide insights into Asteraceae paleo-polyploidization history and plant inulin production.</title>
        <authorList>
            <person name="Fan W."/>
            <person name="Wang S."/>
            <person name="Wang H."/>
            <person name="Wang A."/>
            <person name="Jiang F."/>
            <person name="Liu H."/>
            <person name="Zhao H."/>
            <person name="Xu D."/>
            <person name="Zhang Y."/>
        </authorList>
    </citation>
    <scope>NUCLEOTIDE SEQUENCE [LARGE SCALE GENOMIC DNA]</scope>
    <source>
        <strain evidence="2">cv. Niubang</strain>
    </source>
</reference>
<organism evidence="1 2">
    <name type="scientific">Arctium lappa</name>
    <name type="common">Greater burdock</name>
    <name type="synonym">Lappa major</name>
    <dbReference type="NCBI Taxonomy" id="4217"/>
    <lineage>
        <taxon>Eukaryota</taxon>
        <taxon>Viridiplantae</taxon>
        <taxon>Streptophyta</taxon>
        <taxon>Embryophyta</taxon>
        <taxon>Tracheophyta</taxon>
        <taxon>Spermatophyta</taxon>
        <taxon>Magnoliopsida</taxon>
        <taxon>eudicotyledons</taxon>
        <taxon>Gunneridae</taxon>
        <taxon>Pentapetalae</taxon>
        <taxon>asterids</taxon>
        <taxon>campanulids</taxon>
        <taxon>Asterales</taxon>
        <taxon>Asteraceae</taxon>
        <taxon>Carduoideae</taxon>
        <taxon>Cardueae</taxon>
        <taxon>Arctiinae</taxon>
        <taxon>Arctium</taxon>
    </lineage>
</organism>
<evidence type="ECO:0000313" key="2">
    <source>
        <dbReference type="Proteomes" id="UP001055879"/>
    </source>
</evidence>
<evidence type="ECO:0000313" key="1">
    <source>
        <dbReference type="EMBL" id="KAI3746424.1"/>
    </source>
</evidence>
<name>A0ACB9DID7_ARCLA</name>
<dbReference type="Proteomes" id="UP001055879">
    <property type="component" value="Linkage Group LG03"/>
</dbReference>
<gene>
    <name evidence="1" type="ORF">L6452_08857</name>
</gene>
<reference evidence="2" key="1">
    <citation type="journal article" date="2022" name="Mol. Ecol. Resour.">
        <title>The genomes of chicory, endive, great burdock and yacon provide insights into Asteraceae palaeo-polyploidization history and plant inulin production.</title>
        <authorList>
            <person name="Fan W."/>
            <person name="Wang S."/>
            <person name="Wang H."/>
            <person name="Wang A."/>
            <person name="Jiang F."/>
            <person name="Liu H."/>
            <person name="Zhao H."/>
            <person name="Xu D."/>
            <person name="Zhang Y."/>
        </authorList>
    </citation>
    <scope>NUCLEOTIDE SEQUENCE [LARGE SCALE GENOMIC DNA]</scope>
    <source>
        <strain evidence="2">cv. Niubang</strain>
    </source>
</reference>